<gene>
    <name evidence="2" type="ORF">CARUB_v100174201mg</name>
</gene>
<sequence length="26" mass="2711">MVLAAAVIVPLGLLFFISGLVVNLIQ</sequence>
<dbReference type="EMBL" id="KB870809">
    <property type="protein sequence ID" value="EOA23374.1"/>
    <property type="molecule type" value="Genomic_DNA"/>
</dbReference>
<feature type="non-terminal residue" evidence="2">
    <location>
        <position position="26"/>
    </location>
</feature>
<name>R0H290_9BRAS</name>
<organism evidence="2 3">
    <name type="scientific">Capsella rubella</name>
    <dbReference type="NCBI Taxonomy" id="81985"/>
    <lineage>
        <taxon>Eukaryota</taxon>
        <taxon>Viridiplantae</taxon>
        <taxon>Streptophyta</taxon>
        <taxon>Embryophyta</taxon>
        <taxon>Tracheophyta</taxon>
        <taxon>Spermatophyta</taxon>
        <taxon>Magnoliopsida</taxon>
        <taxon>eudicotyledons</taxon>
        <taxon>Gunneridae</taxon>
        <taxon>Pentapetalae</taxon>
        <taxon>rosids</taxon>
        <taxon>malvids</taxon>
        <taxon>Brassicales</taxon>
        <taxon>Brassicaceae</taxon>
        <taxon>Camelineae</taxon>
        <taxon>Capsella</taxon>
    </lineage>
</organism>
<evidence type="ECO:0000313" key="3">
    <source>
        <dbReference type="Proteomes" id="UP000029121"/>
    </source>
</evidence>
<dbReference type="Proteomes" id="UP000029121">
    <property type="component" value="Unassembled WGS sequence"/>
</dbReference>
<keyword evidence="1" id="KW-0812">Transmembrane</keyword>
<reference evidence="3" key="1">
    <citation type="journal article" date="2013" name="Nat. Genet.">
        <title>The Capsella rubella genome and the genomic consequences of rapid mating system evolution.</title>
        <authorList>
            <person name="Slotte T."/>
            <person name="Hazzouri K.M."/>
            <person name="Agren J.A."/>
            <person name="Koenig D."/>
            <person name="Maumus F."/>
            <person name="Guo Y.L."/>
            <person name="Steige K."/>
            <person name="Platts A.E."/>
            <person name="Escobar J.S."/>
            <person name="Newman L.K."/>
            <person name="Wang W."/>
            <person name="Mandakova T."/>
            <person name="Vello E."/>
            <person name="Smith L.M."/>
            <person name="Henz S.R."/>
            <person name="Steffen J."/>
            <person name="Takuno S."/>
            <person name="Brandvain Y."/>
            <person name="Coop G."/>
            <person name="Andolfatto P."/>
            <person name="Hu T.T."/>
            <person name="Blanchette M."/>
            <person name="Clark R.M."/>
            <person name="Quesneville H."/>
            <person name="Nordborg M."/>
            <person name="Gaut B.S."/>
            <person name="Lysak M.A."/>
            <person name="Jenkins J."/>
            <person name="Grimwood J."/>
            <person name="Chapman J."/>
            <person name="Prochnik S."/>
            <person name="Shu S."/>
            <person name="Rokhsar D."/>
            <person name="Schmutz J."/>
            <person name="Weigel D."/>
            <person name="Wright S.I."/>
        </authorList>
    </citation>
    <scope>NUCLEOTIDE SEQUENCE [LARGE SCALE GENOMIC DNA]</scope>
    <source>
        <strain evidence="3">cv. Monte Gargano</strain>
    </source>
</reference>
<keyword evidence="1" id="KW-0472">Membrane</keyword>
<evidence type="ECO:0000256" key="1">
    <source>
        <dbReference type="SAM" id="Phobius"/>
    </source>
</evidence>
<keyword evidence="3" id="KW-1185">Reference proteome</keyword>
<keyword evidence="1" id="KW-1133">Transmembrane helix</keyword>
<feature type="transmembrane region" description="Helical" evidence="1">
    <location>
        <begin position="6"/>
        <end position="25"/>
    </location>
</feature>
<accession>R0H290</accession>
<dbReference type="AlphaFoldDB" id="R0H290"/>
<proteinExistence type="predicted"/>
<protein>
    <submittedName>
        <fullName evidence="2">Uncharacterized protein</fullName>
    </submittedName>
</protein>
<evidence type="ECO:0000313" key="2">
    <source>
        <dbReference type="EMBL" id="EOA23374.1"/>
    </source>
</evidence>